<feature type="transmembrane region" description="Helical" evidence="1">
    <location>
        <begin position="7"/>
        <end position="28"/>
    </location>
</feature>
<evidence type="ECO:0000256" key="1">
    <source>
        <dbReference type="SAM" id="Phobius"/>
    </source>
</evidence>
<dbReference type="SUPFAM" id="SSF54523">
    <property type="entry name" value="Pili subunits"/>
    <property type="match status" value="1"/>
</dbReference>
<reference evidence="2" key="1">
    <citation type="journal article" date="2014" name="Front. Microbiol.">
        <title>High frequency of phylogenetically diverse reductive dehalogenase-homologous genes in deep subseafloor sedimentary metagenomes.</title>
        <authorList>
            <person name="Kawai M."/>
            <person name="Futagami T."/>
            <person name="Toyoda A."/>
            <person name="Takaki Y."/>
            <person name="Nishi S."/>
            <person name="Hori S."/>
            <person name="Arai W."/>
            <person name="Tsubouchi T."/>
            <person name="Morono Y."/>
            <person name="Uchiyama I."/>
            <person name="Ito T."/>
            <person name="Fujiyama A."/>
            <person name="Inagaki F."/>
            <person name="Takami H."/>
        </authorList>
    </citation>
    <scope>NUCLEOTIDE SEQUENCE</scope>
    <source>
        <strain evidence="2">Expedition CK06-06</strain>
    </source>
</reference>
<keyword evidence="1" id="KW-0472">Membrane</keyword>
<evidence type="ECO:0008006" key="3">
    <source>
        <dbReference type="Google" id="ProtNLM"/>
    </source>
</evidence>
<dbReference type="AlphaFoldDB" id="X1ALW3"/>
<evidence type="ECO:0000313" key="2">
    <source>
        <dbReference type="EMBL" id="GAG60921.1"/>
    </source>
</evidence>
<dbReference type="InterPro" id="IPR012902">
    <property type="entry name" value="N_methyl_site"/>
</dbReference>
<sequence>MKKGFTLIELVVAVAILAMVIFFASTIFKVSIGAHRTAGANTEIMQKLRAITDQLNADFKGLRKDGYLLLHSEKLAGRREFYDSDPNIFRADRLYYFSTGDFQSWFDPDVRSNIARVYFGHDSDSLGNNNIPVSNWNLARDIVLLTPGQFGIDDCSPVSYAECKADLVGVEADANDLLANSIPIGIETDPDDVRRLMCENVGEIVIEWTDGTMYPPPANSLAWFGLSTPRTQAHPGIPADPNYATIRNVTPTMANKLVKTTDKIRAEPISYLVSRISYLAIANYLKSKISYSPK</sequence>
<accession>X1ALW3</accession>
<dbReference type="NCBIfam" id="TIGR02532">
    <property type="entry name" value="IV_pilin_GFxxxE"/>
    <property type="match status" value="1"/>
</dbReference>
<dbReference type="PROSITE" id="PS00409">
    <property type="entry name" value="PROKAR_NTER_METHYL"/>
    <property type="match status" value="1"/>
</dbReference>
<dbReference type="InterPro" id="IPR045584">
    <property type="entry name" value="Pilin-like"/>
</dbReference>
<gene>
    <name evidence="2" type="ORF">S01H4_17353</name>
</gene>
<organism evidence="2">
    <name type="scientific">marine sediment metagenome</name>
    <dbReference type="NCBI Taxonomy" id="412755"/>
    <lineage>
        <taxon>unclassified sequences</taxon>
        <taxon>metagenomes</taxon>
        <taxon>ecological metagenomes</taxon>
    </lineage>
</organism>
<comment type="caution">
    <text evidence="2">The sequence shown here is derived from an EMBL/GenBank/DDBJ whole genome shotgun (WGS) entry which is preliminary data.</text>
</comment>
<proteinExistence type="predicted"/>
<dbReference type="Pfam" id="PF07963">
    <property type="entry name" value="N_methyl"/>
    <property type="match status" value="1"/>
</dbReference>
<keyword evidence="1" id="KW-1133">Transmembrane helix</keyword>
<keyword evidence="1" id="KW-0812">Transmembrane</keyword>
<protein>
    <recommendedName>
        <fullName evidence="3">Prepilin-type N-terminal cleavage/methylation domain-containing protein</fullName>
    </recommendedName>
</protein>
<name>X1ALW3_9ZZZZ</name>
<dbReference type="EMBL" id="BART01007637">
    <property type="protein sequence ID" value="GAG60921.1"/>
    <property type="molecule type" value="Genomic_DNA"/>
</dbReference>